<gene>
    <name evidence="1" type="ORF">HERIO_1631</name>
</gene>
<evidence type="ECO:0000313" key="1">
    <source>
        <dbReference type="EMBL" id="ORD96439.1"/>
    </source>
</evidence>
<comment type="caution">
    <text evidence="1">The sequence shown here is derived from an EMBL/GenBank/DDBJ whole genome shotgun (WGS) entry which is preliminary data.</text>
</comment>
<sequence length="353" mass="41115">MSEYKVKMNNYLYLRITMEHQRVNIDSSLTSILNLIKRDIQSKVYKEHNRELNQEAICLMAVKNDDIKNDVPRLSFKTKLPYLSDEEQPIIQLIKFTTGCGIDIYQWIQTFEQVQQDCGWSDLKSCAILKTCLVEEQLKTLVKACEKFSAVKSILLTHFYPFSDYSKYKGMLLKLKSKHFDKIEEYYAKHTELIDMYNLCINTNNQMTPVMKYRLFLSGLSNIEMNDVIHAKAKNADDAIKHLVEMRNLKETFSTFKLTNDKPSNKSLPTTQPIKQVNEKYYCDYCKTLGHIERFCRTKRKAIKKKAKESATTSANSLLILQDKRLNVVKLSYKCKLDKSDMYTEAIIDSGST</sequence>
<reference evidence="1 2" key="1">
    <citation type="journal article" date="2017" name="Environ. Microbiol.">
        <title>Decay of the glycolytic pathway and adaptation to intranuclear parasitism within Enterocytozoonidae microsporidia.</title>
        <authorList>
            <person name="Wiredu Boakye D."/>
            <person name="Jaroenlak P."/>
            <person name="Prachumwat A."/>
            <person name="Williams T.A."/>
            <person name="Bateman K.S."/>
            <person name="Itsathitphaisarn O."/>
            <person name="Sritunyalucksana K."/>
            <person name="Paszkiewicz K.H."/>
            <person name="Moore K.A."/>
            <person name="Stentiford G.D."/>
            <person name="Williams B.A."/>
        </authorList>
    </citation>
    <scope>NUCLEOTIDE SEQUENCE [LARGE SCALE GENOMIC DNA]</scope>
    <source>
        <strain evidence="1 2">GB1</strain>
    </source>
</reference>
<evidence type="ECO:0000313" key="2">
    <source>
        <dbReference type="Proteomes" id="UP000192356"/>
    </source>
</evidence>
<keyword evidence="2" id="KW-1185">Reference proteome</keyword>
<name>A0A1X0Q9H3_9MICR</name>
<dbReference type="Proteomes" id="UP000192356">
    <property type="component" value="Unassembled WGS sequence"/>
</dbReference>
<accession>A0A1X0Q9H3</accession>
<dbReference type="EMBL" id="LVKB01000089">
    <property type="protein sequence ID" value="ORD96439.1"/>
    <property type="molecule type" value="Genomic_DNA"/>
</dbReference>
<dbReference type="VEuPathDB" id="MicrosporidiaDB:HERIO_1631"/>
<dbReference type="AlphaFoldDB" id="A0A1X0Q9H3"/>
<protein>
    <submittedName>
        <fullName evidence="1">Uncharacterized protein</fullName>
    </submittedName>
</protein>
<dbReference type="VEuPathDB" id="MicrosporidiaDB:A0H76_1221"/>
<proteinExistence type="predicted"/>
<organism evidence="1 2">
    <name type="scientific">Hepatospora eriocheir</name>
    <dbReference type="NCBI Taxonomy" id="1081669"/>
    <lineage>
        <taxon>Eukaryota</taxon>
        <taxon>Fungi</taxon>
        <taxon>Fungi incertae sedis</taxon>
        <taxon>Microsporidia</taxon>
        <taxon>Hepatosporidae</taxon>
        <taxon>Hepatospora</taxon>
    </lineage>
</organism>